<dbReference type="InterPro" id="IPR035965">
    <property type="entry name" value="PAS-like_dom_sf"/>
</dbReference>
<proteinExistence type="predicted"/>
<dbReference type="CDD" id="cd00130">
    <property type="entry name" value="PAS"/>
    <property type="match status" value="1"/>
</dbReference>
<accession>A0A292Y8R4</accession>
<dbReference type="InterPro" id="IPR001610">
    <property type="entry name" value="PAC"/>
</dbReference>
<dbReference type="Proteomes" id="UP000217944">
    <property type="component" value="Unassembled WGS sequence"/>
</dbReference>
<dbReference type="SUPFAM" id="SSF55785">
    <property type="entry name" value="PYP-like sensor domain (PAS domain)"/>
    <property type="match status" value="1"/>
</dbReference>
<comment type="caution">
    <text evidence="2">The sequence shown here is derived from an EMBL/GenBank/DDBJ whole genome shotgun (WGS) entry which is preliminary data.</text>
</comment>
<sequence length="177" mass="20574">MKKPNITPIEKEVFLKEEDFIVSKTDLKSRILYGNEIFISISGYSEEEILGKPHNILRHPDMPRCAFKILYDHIQNGKEWFGYVKNLRKDGGYYWVYANISPTFDAQGKHIGYYSVRRKPREGFKHIIEPLYQNLLSIEANSGMEAGVETVNELLNAKNMTFNELMIKIQKGIINEL</sequence>
<dbReference type="NCBIfam" id="TIGR00229">
    <property type="entry name" value="sensory_box"/>
    <property type="match status" value="1"/>
</dbReference>
<evidence type="ECO:0000313" key="3">
    <source>
        <dbReference type="Proteomes" id="UP000217944"/>
    </source>
</evidence>
<dbReference type="Pfam" id="PF08447">
    <property type="entry name" value="PAS_3"/>
    <property type="match status" value="1"/>
</dbReference>
<protein>
    <recommendedName>
        <fullName evidence="1">PAS domain-containing protein</fullName>
    </recommendedName>
</protein>
<dbReference type="SMART" id="SM00086">
    <property type="entry name" value="PAC"/>
    <property type="match status" value="1"/>
</dbReference>
<dbReference type="AlphaFoldDB" id="A0A292Y8R4"/>
<dbReference type="PROSITE" id="PS50112">
    <property type="entry name" value="PAS"/>
    <property type="match status" value="1"/>
</dbReference>
<dbReference type="InterPro" id="IPR013655">
    <property type="entry name" value="PAS_fold_3"/>
</dbReference>
<evidence type="ECO:0000259" key="1">
    <source>
        <dbReference type="PROSITE" id="PS50112"/>
    </source>
</evidence>
<feature type="domain" description="PAS" evidence="1">
    <location>
        <begin position="26"/>
        <end position="77"/>
    </location>
</feature>
<dbReference type="RefSeq" id="WP_096258411.1">
    <property type="nucleotide sequence ID" value="NZ_BDME01000001.1"/>
</dbReference>
<dbReference type="OrthoDB" id="9806477at2"/>
<evidence type="ECO:0000313" key="2">
    <source>
        <dbReference type="EMBL" id="GAX87262.1"/>
    </source>
</evidence>
<name>A0A292Y8R4_9BACT</name>
<keyword evidence="3" id="KW-1185">Reference proteome</keyword>
<reference evidence="2 3" key="1">
    <citation type="journal article" date="2017" name="Syst. Appl. Microbiol.">
        <title>Lebetimonas natsushimae sp. nov., a novel strictly anaerobic, moderately thermophilic chemoautotroph isolated from a deep-sea hydrothermal vent polychaete nest in the Mid-Okinawa Trough.</title>
        <authorList>
            <person name="Nagata R."/>
            <person name="Takaki Y."/>
            <person name="Tame A."/>
            <person name="Nunoura T."/>
            <person name="Muto H."/>
            <person name="Mino S."/>
            <person name="Sawayama S."/>
            <person name="Takai K."/>
            <person name="Nakagawa S."/>
        </authorList>
    </citation>
    <scope>NUCLEOTIDE SEQUENCE [LARGE SCALE GENOMIC DNA]</scope>
    <source>
        <strain evidence="2 3">HS1857</strain>
    </source>
</reference>
<dbReference type="Gene3D" id="3.30.450.20">
    <property type="entry name" value="PAS domain"/>
    <property type="match status" value="1"/>
</dbReference>
<dbReference type="InterPro" id="IPR000014">
    <property type="entry name" value="PAS"/>
</dbReference>
<dbReference type="EMBL" id="BDME01000001">
    <property type="protein sequence ID" value="GAX87262.1"/>
    <property type="molecule type" value="Genomic_DNA"/>
</dbReference>
<gene>
    <name evidence="2" type="ORF">LNAT_P0557</name>
</gene>
<organism evidence="2 3">
    <name type="scientific">Lebetimonas natsushimae</name>
    <dbReference type="NCBI Taxonomy" id="1936991"/>
    <lineage>
        <taxon>Bacteria</taxon>
        <taxon>Pseudomonadati</taxon>
        <taxon>Campylobacterota</taxon>
        <taxon>Epsilonproteobacteria</taxon>
        <taxon>Nautiliales</taxon>
        <taxon>Nautiliaceae</taxon>
        <taxon>Lebetimonas</taxon>
    </lineage>
</organism>